<protein>
    <submittedName>
        <fullName evidence="1">Uncharacterized protein</fullName>
    </submittedName>
</protein>
<evidence type="ECO:0000313" key="1">
    <source>
        <dbReference type="EMBL" id="KAG2315740.1"/>
    </source>
</evidence>
<evidence type="ECO:0000313" key="2">
    <source>
        <dbReference type="Proteomes" id="UP000886595"/>
    </source>
</evidence>
<dbReference type="AlphaFoldDB" id="A0A8X7VQX1"/>
<organism evidence="1 2">
    <name type="scientific">Brassica carinata</name>
    <name type="common">Ethiopian mustard</name>
    <name type="synonym">Abyssinian cabbage</name>
    <dbReference type="NCBI Taxonomy" id="52824"/>
    <lineage>
        <taxon>Eukaryota</taxon>
        <taxon>Viridiplantae</taxon>
        <taxon>Streptophyta</taxon>
        <taxon>Embryophyta</taxon>
        <taxon>Tracheophyta</taxon>
        <taxon>Spermatophyta</taxon>
        <taxon>Magnoliopsida</taxon>
        <taxon>eudicotyledons</taxon>
        <taxon>Gunneridae</taxon>
        <taxon>Pentapetalae</taxon>
        <taxon>rosids</taxon>
        <taxon>malvids</taxon>
        <taxon>Brassicales</taxon>
        <taxon>Brassicaceae</taxon>
        <taxon>Brassiceae</taxon>
        <taxon>Brassica</taxon>
    </lineage>
</organism>
<proteinExistence type="predicted"/>
<dbReference type="EMBL" id="JAAMPC010000004">
    <property type="protein sequence ID" value="KAG2315740.1"/>
    <property type="molecule type" value="Genomic_DNA"/>
</dbReference>
<dbReference type="Proteomes" id="UP000886595">
    <property type="component" value="Unassembled WGS sequence"/>
</dbReference>
<keyword evidence="2" id="KW-1185">Reference proteome</keyword>
<sequence>MKSSAICFFESFTVNLGRVVCHHLDFHHSASFLHHPRQIVSRRLRIHYSLLSCFLARCEIPARDISATLALSIIVTLFSEEK</sequence>
<gene>
    <name evidence="1" type="ORF">Bca52824_018862</name>
</gene>
<reference evidence="1 2" key="1">
    <citation type="submission" date="2020-02" db="EMBL/GenBank/DDBJ databases">
        <authorList>
            <person name="Ma Q."/>
            <person name="Huang Y."/>
            <person name="Song X."/>
            <person name="Pei D."/>
        </authorList>
    </citation>
    <scope>NUCLEOTIDE SEQUENCE [LARGE SCALE GENOMIC DNA]</scope>
    <source>
        <strain evidence="1">Sxm20200214</strain>
        <tissue evidence="1">Leaf</tissue>
    </source>
</reference>
<comment type="caution">
    <text evidence="1">The sequence shown here is derived from an EMBL/GenBank/DDBJ whole genome shotgun (WGS) entry which is preliminary data.</text>
</comment>
<accession>A0A8X7VQX1</accession>
<name>A0A8X7VQX1_BRACI</name>